<comment type="caution">
    <text evidence="2">The sequence shown here is derived from an EMBL/GenBank/DDBJ whole genome shotgun (WGS) entry which is preliminary data.</text>
</comment>
<organism evidence="2 3">
    <name type="scientific">Ramlibacter lithotrophicus</name>
    <dbReference type="NCBI Taxonomy" id="2606681"/>
    <lineage>
        <taxon>Bacteria</taxon>
        <taxon>Pseudomonadati</taxon>
        <taxon>Pseudomonadota</taxon>
        <taxon>Betaproteobacteria</taxon>
        <taxon>Burkholderiales</taxon>
        <taxon>Comamonadaceae</taxon>
        <taxon>Ramlibacter</taxon>
    </lineage>
</organism>
<sequence>MMGRAGKPGLAALSLAIAFALAPRDGGAQDGMLRAPIADQEIAPFRLTGLEGYLQMRYLADETTFPQRTAGMGLRSRQSNLVEEVFILSHSYIYHPRLLSLDVGGGPVFDRSRHEVDGVGRQRNSPQYNLTARAIVLRDKPYTGELFYDRRNQTQSLGPALELTTRNTRYGTSLSLRDPVTPVPMTLELTSSDNDGRDATQVINDRTRQARFTTSANLGKLGSSMFQYLGSRQDSASGSVGRPIQTSRFDTTTALLETRLKLGPADRYDLSNRVAFNTSRYRVTEGLPSRLRNLSFALDLRDRHSDALQTYEHYDFNSSRQGDQAATVHAASAGLSYAFGTGLSGALAGRGESYRGSHLGYSLWALDASMQYQKALPLGQATLSYNASYSRRDQLATAQGSRLLGEHVTLAGTSPVTLGKPQVLLGSVIVSNLSRTQTFLEDRDYVLTRIGLGVRIQRLIGGNIVDGQEVLIDYDFDVGGTYALSQFDNSVALTWAYDFLSLSARRSETTPRLDSGSPTTPLNPSRTTVYRIGADFPLSLLWQRVLLGGSAERENRRDRILPYRRGNHEVYAQLELPLVQAGNIRIGSRRLEVDYDSRLAQGVRLRGQDLRLWLRLVNGVELSADATHERDTGTPALRERSLRSLKAQWRVRKLLWTLDVTRTHDLQGPAETTRIFGQMMLRRDF</sequence>
<evidence type="ECO:0000256" key="1">
    <source>
        <dbReference type="SAM" id="SignalP"/>
    </source>
</evidence>
<keyword evidence="3" id="KW-1185">Reference proteome</keyword>
<evidence type="ECO:0000313" key="2">
    <source>
        <dbReference type="EMBL" id="NKE66834.1"/>
    </source>
</evidence>
<feature type="signal peptide" evidence="1">
    <location>
        <begin position="1"/>
        <end position="22"/>
    </location>
</feature>
<feature type="chain" id="PRO_5031448638" description="TIGR03016 family PEP-CTERM system-associated outer membrane protein" evidence="1">
    <location>
        <begin position="23"/>
        <end position="685"/>
    </location>
</feature>
<reference evidence="2 3" key="1">
    <citation type="journal article" date="2020" name="Nature">
        <title>Bacterial chemolithoautotrophy via manganese oxidation.</title>
        <authorList>
            <person name="Yu H."/>
            <person name="Leadbetter J.R."/>
        </authorList>
    </citation>
    <scope>NUCLEOTIDE SEQUENCE [LARGE SCALE GENOMIC DNA]</scope>
    <source>
        <strain evidence="2 3">RBP-1</strain>
    </source>
</reference>
<dbReference type="EMBL" id="VTOX01000004">
    <property type="protein sequence ID" value="NKE66834.1"/>
    <property type="molecule type" value="Genomic_DNA"/>
</dbReference>
<gene>
    <name evidence="2" type="ORF">RAMLITH_13455</name>
</gene>
<dbReference type="AlphaFoldDB" id="A0A7X6I755"/>
<dbReference type="RefSeq" id="WP_168107952.1">
    <property type="nucleotide sequence ID" value="NZ_VTOX01000004.1"/>
</dbReference>
<name>A0A7X6I755_9BURK</name>
<evidence type="ECO:0000313" key="3">
    <source>
        <dbReference type="Proteomes" id="UP000521868"/>
    </source>
</evidence>
<accession>A0A7X6I755</accession>
<proteinExistence type="predicted"/>
<protein>
    <recommendedName>
        <fullName evidence="4">TIGR03016 family PEP-CTERM system-associated outer membrane protein</fullName>
    </recommendedName>
</protein>
<keyword evidence="1" id="KW-0732">Signal</keyword>
<dbReference type="Proteomes" id="UP000521868">
    <property type="component" value="Unassembled WGS sequence"/>
</dbReference>
<evidence type="ECO:0008006" key="4">
    <source>
        <dbReference type="Google" id="ProtNLM"/>
    </source>
</evidence>